<comment type="caution">
    <text evidence="2">The sequence shown here is derived from an EMBL/GenBank/DDBJ whole genome shotgun (WGS) entry which is preliminary data.</text>
</comment>
<evidence type="ECO:0000313" key="3">
    <source>
        <dbReference type="Proteomes" id="UP000325081"/>
    </source>
</evidence>
<proteinExistence type="predicted"/>
<evidence type="ECO:0000256" key="1">
    <source>
        <dbReference type="SAM" id="MobiDB-lite"/>
    </source>
</evidence>
<dbReference type="EMBL" id="BKCP01006128">
    <property type="protein sequence ID" value="GER41512.1"/>
    <property type="molecule type" value="Genomic_DNA"/>
</dbReference>
<accession>A0A5A7Q962</accession>
<name>A0A5A7Q962_STRAF</name>
<sequence>MKTSKEWCYQANSYTRGKSHRQIGHVPSLGFGSRRLSPKTLVGYDSMVGRSRPLADLIEGPSNFEARILLEPANPALILASPAFGILHQIHRRPVELRHRPLHRHQHRRNPPARRRHLRRHPRTRRHDRVIPPAEAHQGHESGLGVVHVTSRAVEEGVIPGVDAPESRAREAEIEDSGREARIRVVDENGLGRVVDVVHQELAGLRESEDRLVVAVAVQIEARVPEPARGPIR</sequence>
<gene>
    <name evidence="2" type="ORF">STAS_18225</name>
</gene>
<organism evidence="2 3">
    <name type="scientific">Striga asiatica</name>
    <name type="common">Asiatic witchweed</name>
    <name type="synonym">Buchnera asiatica</name>
    <dbReference type="NCBI Taxonomy" id="4170"/>
    <lineage>
        <taxon>Eukaryota</taxon>
        <taxon>Viridiplantae</taxon>
        <taxon>Streptophyta</taxon>
        <taxon>Embryophyta</taxon>
        <taxon>Tracheophyta</taxon>
        <taxon>Spermatophyta</taxon>
        <taxon>Magnoliopsida</taxon>
        <taxon>eudicotyledons</taxon>
        <taxon>Gunneridae</taxon>
        <taxon>Pentapetalae</taxon>
        <taxon>asterids</taxon>
        <taxon>lamiids</taxon>
        <taxon>Lamiales</taxon>
        <taxon>Orobanchaceae</taxon>
        <taxon>Buchnereae</taxon>
        <taxon>Striga</taxon>
    </lineage>
</organism>
<dbReference type="Proteomes" id="UP000325081">
    <property type="component" value="Unassembled WGS sequence"/>
</dbReference>
<dbReference type="AlphaFoldDB" id="A0A5A7Q962"/>
<feature type="region of interest" description="Disordered" evidence="1">
    <location>
        <begin position="99"/>
        <end position="127"/>
    </location>
</feature>
<evidence type="ECO:0000313" key="2">
    <source>
        <dbReference type="EMBL" id="GER41512.1"/>
    </source>
</evidence>
<feature type="compositionally biased region" description="Basic residues" evidence="1">
    <location>
        <begin position="100"/>
        <end position="127"/>
    </location>
</feature>
<reference evidence="3" key="1">
    <citation type="journal article" date="2019" name="Curr. Biol.">
        <title>Genome Sequence of Striga asiatica Provides Insight into the Evolution of Plant Parasitism.</title>
        <authorList>
            <person name="Yoshida S."/>
            <person name="Kim S."/>
            <person name="Wafula E.K."/>
            <person name="Tanskanen J."/>
            <person name="Kim Y.M."/>
            <person name="Honaas L."/>
            <person name="Yang Z."/>
            <person name="Spallek T."/>
            <person name="Conn C.E."/>
            <person name="Ichihashi Y."/>
            <person name="Cheong K."/>
            <person name="Cui S."/>
            <person name="Der J.P."/>
            <person name="Gundlach H."/>
            <person name="Jiao Y."/>
            <person name="Hori C."/>
            <person name="Ishida J.K."/>
            <person name="Kasahara H."/>
            <person name="Kiba T."/>
            <person name="Kim M.S."/>
            <person name="Koo N."/>
            <person name="Laohavisit A."/>
            <person name="Lee Y.H."/>
            <person name="Lumba S."/>
            <person name="McCourt P."/>
            <person name="Mortimer J.C."/>
            <person name="Mutuku J.M."/>
            <person name="Nomura T."/>
            <person name="Sasaki-Sekimoto Y."/>
            <person name="Seto Y."/>
            <person name="Wang Y."/>
            <person name="Wakatake T."/>
            <person name="Sakakibara H."/>
            <person name="Demura T."/>
            <person name="Yamaguchi S."/>
            <person name="Yoneyama K."/>
            <person name="Manabe R.I."/>
            <person name="Nelson D.C."/>
            <person name="Schulman A.H."/>
            <person name="Timko M.P."/>
            <person name="dePamphilis C.W."/>
            <person name="Choi D."/>
            <person name="Shirasu K."/>
        </authorList>
    </citation>
    <scope>NUCLEOTIDE SEQUENCE [LARGE SCALE GENOMIC DNA]</scope>
    <source>
        <strain evidence="3">cv. UVA1</strain>
    </source>
</reference>
<keyword evidence="3" id="KW-1185">Reference proteome</keyword>
<protein>
    <submittedName>
        <fullName evidence="2">Vacuolar sorting protein 9 domain</fullName>
    </submittedName>
</protein>